<keyword evidence="3 6" id="KW-0808">Transferase</keyword>
<dbReference type="PANTHER" id="PTHR37323:SF1">
    <property type="entry name" value="L-ORNITHINE N(ALPHA)-ACYLTRANSFERASE"/>
    <property type="match status" value="1"/>
</dbReference>
<dbReference type="EMBL" id="CP055153">
    <property type="protein sequence ID" value="QMU30480.1"/>
    <property type="molecule type" value="Genomic_DNA"/>
</dbReference>
<dbReference type="Pfam" id="PF13444">
    <property type="entry name" value="Acetyltransf_5"/>
    <property type="match status" value="1"/>
</dbReference>
<dbReference type="RefSeq" id="WP_182412927.1">
    <property type="nucleotide sequence ID" value="NZ_CP055153.1"/>
</dbReference>
<evidence type="ECO:0000256" key="2">
    <source>
        <dbReference type="ARBA" id="ARBA00022516"/>
    </source>
</evidence>
<keyword evidence="2" id="KW-0444">Lipid biosynthesis</keyword>
<evidence type="ECO:0000313" key="7">
    <source>
        <dbReference type="Proteomes" id="UP000514509"/>
    </source>
</evidence>
<dbReference type="AlphaFoldDB" id="A0A7L7LCB1"/>
<dbReference type="GO" id="GO:0006629">
    <property type="term" value="P:lipid metabolic process"/>
    <property type="evidence" value="ECO:0007669"/>
    <property type="project" value="UniProtKB-KW"/>
</dbReference>
<evidence type="ECO:0000313" key="6">
    <source>
        <dbReference type="EMBL" id="QMU30480.1"/>
    </source>
</evidence>
<reference evidence="6 7" key="2">
    <citation type="submission" date="2020-08" db="EMBL/GenBank/DDBJ databases">
        <title>Adhaeribacter dokdonensis sp. nov., isolated from the rhizosphere of Elymus tsukushiensis, a plant native to the Dokdo Islands, Republic of Korea.</title>
        <authorList>
            <person name="Ghim S.Y."/>
        </authorList>
    </citation>
    <scope>NUCLEOTIDE SEQUENCE [LARGE SCALE GENOMIC DNA]</scope>
    <source>
        <strain evidence="6 7">KUDC8001</strain>
    </source>
</reference>
<organism evidence="6 7">
    <name type="scientific">Adhaeribacter radiodurans</name>
    <dbReference type="NCBI Taxonomy" id="2745197"/>
    <lineage>
        <taxon>Bacteria</taxon>
        <taxon>Pseudomonadati</taxon>
        <taxon>Bacteroidota</taxon>
        <taxon>Cytophagia</taxon>
        <taxon>Cytophagales</taxon>
        <taxon>Hymenobacteraceae</taxon>
        <taxon>Adhaeribacter</taxon>
    </lineage>
</organism>
<gene>
    <name evidence="6" type="ORF">HUW48_21735</name>
</gene>
<evidence type="ECO:0000256" key="5">
    <source>
        <dbReference type="ARBA" id="ARBA00023315"/>
    </source>
</evidence>
<evidence type="ECO:0000256" key="4">
    <source>
        <dbReference type="ARBA" id="ARBA00023098"/>
    </source>
</evidence>
<dbReference type="KEGG" id="add:HUW48_21735"/>
<evidence type="ECO:0000256" key="3">
    <source>
        <dbReference type="ARBA" id="ARBA00022679"/>
    </source>
</evidence>
<comment type="pathway">
    <text evidence="1">Lipid metabolism.</text>
</comment>
<evidence type="ECO:0000256" key="1">
    <source>
        <dbReference type="ARBA" id="ARBA00005189"/>
    </source>
</evidence>
<sequence>MPGLRNALDLIHNDGPLGIFPGGEVSSLQAVEEYNVSDPTWQPAVGRLISKAKVPVLPVYFTGSNSFSFNLLGLVHPLLRTARLPAELFNKQGVCIKIRIGKPISYTSLHGLSNPDLLAYLRAKTYALGSSFFRPAVPTVFKYVSAPKPLLPETDNESILNDIKNLKPASHLFSHHQYAVYMARQAEMPCVIREIGRLRELTFRQVGEGTNQATDLDQYDAHYYHLFLYDHQNHLIVGAYRLRKGKEIYRKFGKKGFSTYLAGKLSYQYILGPVSISNYFSQVSKALMVNFITQYFFDAELAQYIKPRKKFRYRLANHYPETLLQKNVQNLHSLDDLIAEIEPKHIGIPILLKQYLKQNARIIGFNIDPKFSNALDGLMVMRISDLPAATACMLERIPLPDSNHPEEYRCYFLAGTPPRYIKS</sequence>
<dbReference type="InterPro" id="IPR052351">
    <property type="entry name" value="Ornithine_N-alpha-AT"/>
</dbReference>
<dbReference type="GO" id="GO:0016746">
    <property type="term" value="F:acyltransferase activity"/>
    <property type="evidence" value="ECO:0007669"/>
    <property type="project" value="UniProtKB-KW"/>
</dbReference>
<keyword evidence="4" id="KW-0443">Lipid metabolism</keyword>
<keyword evidence="5" id="KW-0012">Acyltransferase</keyword>
<proteinExistence type="predicted"/>
<protein>
    <submittedName>
        <fullName evidence="6">GNAT family N-acetyltransferase</fullName>
    </submittedName>
</protein>
<dbReference type="InterPro" id="IPR016181">
    <property type="entry name" value="Acyl_CoA_acyltransferase"/>
</dbReference>
<accession>A0A7L7LCB1</accession>
<reference evidence="6 7" key="1">
    <citation type="submission" date="2020-06" db="EMBL/GenBank/DDBJ databases">
        <authorList>
            <person name="Hwang Y.J."/>
        </authorList>
    </citation>
    <scope>NUCLEOTIDE SEQUENCE [LARGE SCALE GENOMIC DNA]</scope>
    <source>
        <strain evidence="6 7">KUDC8001</strain>
    </source>
</reference>
<dbReference type="SUPFAM" id="SSF55729">
    <property type="entry name" value="Acyl-CoA N-acyltransferases (Nat)"/>
    <property type="match status" value="1"/>
</dbReference>
<dbReference type="PANTHER" id="PTHR37323">
    <property type="entry name" value="GCN5-RELATED N-ACETYLTRANSFERASE"/>
    <property type="match status" value="1"/>
</dbReference>
<name>A0A7L7LCB1_9BACT</name>
<dbReference type="Proteomes" id="UP000514509">
    <property type="component" value="Chromosome"/>
</dbReference>
<keyword evidence="7" id="KW-1185">Reference proteome</keyword>